<name>A0A0F9HVC5_9ZZZZ</name>
<accession>A0A0F9HVC5</accession>
<comment type="caution">
    <text evidence="1">The sequence shown here is derived from an EMBL/GenBank/DDBJ whole genome shotgun (WGS) entry which is preliminary data.</text>
</comment>
<dbReference type="AlphaFoldDB" id="A0A0F9HVC5"/>
<proteinExistence type="predicted"/>
<organism evidence="1">
    <name type="scientific">marine sediment metagenome</name>
    <dbReference type="NCBI Taxonomy" id="412755"/>
    <lineage>
        <taxon>unclassified sequences</taxon>
        <taxon>metagenomes</taxon>
        <taxon>ecological metagenomes</taxon>
    </lineage>
</organism>
<gene>
    <name evidence="1" type="ORF">LCGC14_1952750</name>
</gene>
<dbReference type="EMBL" id="LAZR01021350">
    <property type="protein sequence ID" value="KKL85635.1"/>
    <property type="molecule type" value="Genomic_DNA"/>
</dbReference>
<sequence>MRQATEEDTRLISTPLSWPAWPVLPLKRNDDQVFGIECGFIFSGDTDLTVYIHSMFGIDELGGTTWAEKLSLIEDKKKYATVSELLDDGWVVD</sequence>
<reference evidence="1" key="1">
    <citation type="journal article" date="2015" name="Nature">
        <title>Complex archaea that bridge the gap between prokaryotes and eukaryotes.</title>
        <authorList>
            <person name="Spang A."/>
            <person name="Saw J.H."/>
            <person name="Jorgensen S.L."/>
            <person name="Zaremba-Niedzwiedzka K."/>
            <person name="Martijn J."/>
            <person name="Lind A.E."/>
            <person name="van Eijk R."/>
            <person name="Schleper C."/>
            <person name="Guy L."/>
            <person name="Ettema T.J."/>
        </authorList>
    </citation>
    <scope>NUCLEOTIDE SEQUENCE</scope>
</reference>
<protein>
    <submittedName>
        <fullName evidence="1">Uncharacterized protein</fullName>
    </submittedName>
</protein>
<evidence type="ECO:0000313" key="1">
    <source>
        <dbReference type="EMBL" id="KKL85635.1"/>
    </source>
</evidence>